<evidence type="ECO:0000256" key="2">
    <source>
        <dbReference type="SAM" id="MobiDB-lite"/>
    </source>
</evidence>
<dbReference type="InterPro" id="IPR011032">
    <property type="entry name" value="GroES-like_sf"/>
</dbReference>
<keyword evidence="1" id="KW-0560">Oxidoreductase</keyword>
<feature type="domain" description="Enoyl reductase (ER)" evidence="3">
    <location>
        <begin position="10"/>
        <end position="308"/>
    </location>
</feature>
<evidence type="ECO:0000313" key="5">
    <source>
        <dbReference type="Proteomes" id="UP000603904"/>
    </source>
</evidence>
<dbReference type="SUPFAM" id="SSF50129">
    <property type="entry name" value="GroES-like"/>
    <property type="match status" value="1"/>
</dbReference>
<dbReference type="CDD" id="cd05289">
    <property type="entry name" value="MDR_like_2"/>
    <property type="match status" value="1"/>
</dbReference>
<dbReference type="InterPro" id="IPR002364">
    <property type="entry name" value="Quin_OxRdtase/zeta-crystal_CS"/>
</dbReference>
<evidence type="ECO:0000256" key="1">
    <source>
        <dbReference type="ARBA" id="ARBA00023002"/>
    </source>
</evidence>
<dbReference type="RefSeq" id="WP_204057123.1">
    <property type="nucleotide sequence ID" value="NZ_BAAAGP010000004.1"/>
</dbReference>
<comment type="caution">
    <text evidence="4">The sequence shown here is derived from an EMBL/GenBank/DDBJ whole genome shotgun (WGS) entry which is preliminary data.</text>
</comment>
<gene>
    <name evidence="4" type="ORF">Mco01_26070</name>
</gene>
<dbReference type="Pfam" id="PF08240">
    <property type="entry name" value="ADH_N"/>
    <property type="match status" value="1"/>
</dbReference>
<protein>
    <submittedName>
        <fullName evidence="4">NADPH:quinone reductase</fullName>
    </submittedName>
</protein>
<dbReference type="PANTHER" id="PTHR11695:SF294">
    <property type="entry name" value="RETICULON-4-INTERACTING PROTEIN 1, MITOCHONDRIAL"/>
    <property type="match status" value="1"/>
</dbReference>
<evidence type="ECO:0000259" key="3">
    <source>
        <dbReference type="SMART" id="SM00829"/>
    </source>
</evidence>
<dbReference type="SMART" id="SM00829">
    <property type="entry name" value="PKS_ER"/>
    <property type="match status" value="1"/>
</dbReference>
<proteinExistence type="predicted"/>
<dbReference type="Proteomes" id="UP000603904">
    <property type="component" value="Unassembled WGS sequence"/>
</dbReference>
<dbReference type="InterPro" id="IPR020843">
    <property type="entry name" value="ER"/>
</dbReference>
<name>A0ABQ4FXT7_9ACTN</name>
<dbReference type="InterPro" id="IPR036291">
    <property type="entry name" value="NAD(P)-bd_dom_sf"/>
</dbReference>
<dbReference type="InterPro" id="IPR013154">
    <property type="entry name" value="ADH-like_N"/>
</dbReference>
<dbReference type="EMBL" id="BOOC01000009">
    <property type="protein sequence ID" value="GIH39607.1"/>
    <property type="molecule type" value="Genomic_DNA"/>
</dbReference>
<dbReference type="InterPro" id="IPR050700">
    <property type="entry name" value="YIM1/Zinc_Alcohol_DH_Fams"/>
</dbReference>
<keyword evidence="5" id="KW-1185">Reference proteome</keyword>
<dbReference type="SUPFAM" id="SSF51735">
    <property type="entry name" value="NAD(P)-binding Rossmann-fold domains"/>
    <property type="match status" value="1"/>
</dbReference>
<dbReference type="Pfam" id="PF13602">
    <property type="entry name" value="ADH_zinc_N_2"/>
    <property type="match status" value="1"/>
</dbReference>
<accession>A0ABQ4FXT7</accession>
<dbReference type="PANTHER" id="PTHR11695">
    <property type="entry name" value="ALCOHOL DEHYDROGENASE RELATED"/>
    <property type="match status" value="1"/>
</dbReference>
<dbReference type="Gene3D" id="3.90.180.10">
    <property type="entry name" value="Medium-chain alcohol dehydrogenases, catalytic domain"/>
    <property type="match status" value="1"/>
</dbReference>
<organism evidence="4 5">
    <name type="scientific">Microbispora corallina</name>
    <dbReference type="NCBI Taxonomy" id="83302"/>
    <lineage>
        <taxon>Bacteria</taxon>
        <taxon>Bacillati</taxon>
        <taxon>Actinomycetota</taxon>
        <taxon>Actinomycetes</taxon>
        <taxon>Streptosporangiales</taxon>
        <taxon>Streptosporangiaceae</taxon>
        <taxon>Microbispora</taxon>
    </lineage>
</organism>
<evidence type="ECO:0000313" key="4">
    <source>
        <dbReference type="EMBL" id="GIH39607.1"/>
    </source>
</evidence>
<dbReference type="PROSITE" id="PS01162">
    <property type="entry name" value="QOR_ZETA_CRYSTAL"/>
    <property type="match status" value="1"/>
</dbReference>
<feature type="region of interest" description="Disordered" evidence="2">
    <location>
        <begin position="1"/>
        <end position="27"/>
    </location>
</feature>
<sequence length="310" mass="31831">MRAITQSAFGDPSVLRAEETDRPEPGPGQVLLRVGAAGYNPVDAVVRSGYYPLLGDPPFVLGWDAAGTIEETGAGVSAFAPGDEVLGLLAYPAEAGAYAEYAVASADEIVRRPAGLTVEQAGALPLAGLTAWQALVGIARLEEGQRVLIHRAAGGVGHLAVQIAKARGAHVIGTASAAKHDFLRGLGADELIDYTTADFVSETGPVDVVFDLVGGEYGERSARVLRPGGLLVGALPANLGITPEDAAERGVRVEAVSVRPSAADLAQLTALVEAGRLTVHVDQVIPLDEVAKAHELGATGHVTGKIVLVP</sequence>
<reference evidence="4 5" key="1">
    <citation type="submission" date="2021-01" db="EMBL/GenBank/DDBJ databases">
        <title>Whole genome shotgun sequence of Microbispora corallina NBRC 16416.</title>
        <authorList>
            <person name="Komaki H."/>
            <person name="Tamura T."/>
        </authorList>
    </citation>
    <scope>NUCLEOTIDE SEQUENCE [LARGE SCALE GENOMIC DNA]</scope>
    <source>
        <strain evidence="4 5">NBRC 16416</strain>
    </source>
</reference>
<dbReference type="Gene3D" id="3.40.50.720">
    <property type="entry name" value="NAD(P)-binding Rossmann-like Domain"/>
    <property type="match status" value="1"/>
</dbReference>